<dbReference type="PANTHER" id="PTHR15343:SF0">
    <property type="entry name" value="T-CELL ANTIGEN CD7"/>
    <property type="match status" value="1"/>
</dbReference>
<protein>
    <recommendedName>
        <fullName evidence="1">Immunoglobulin domain-containing protein</fullName>
    </recommendedName>
</protein>
<dbReference type="GO" id="GO:0038023">
    <property type="term" value="F:signaling receptor activity"/>
    <property type="evidence" value="ECO:0007669"/>
    <property type="project" value="InterPro"/>
</dbReference>
<proteinExistence type="predicted"/>
<dbReference type="Pfam" id="PF07686">
    <property type="entry name" value="V-set"/>
    <property type="match status" value="1"/>
</dbReference>
<dbReference type="InterPro" id="IPR039090">
    <property type="entry name" value="CD7"/>
</dbReference>
<comment type="caution">
    <text evidence="2">The sequence shown here is derived from an EMBL/GenBank/DDBJ whole genome shotgun (WGS) entry which is preliminary data.</text>
</comment>
<reference evidence="2 3" key="1">
    <citation type="submission" date="2016-07" db="EMBL/GenBank/DDBJ databases">
        <title>Disparate Historic Effective Population Sizes Predicted by Modern Levels of Genome Diversity for the Scaled Quail (Callipepla squamata) and the Northern Bobwhite (Colinus virginianus): Inferences from First and Second Generation Draft Genome Assemblies for Sympatric New World Quail.</title>
        <authorList>
            <person name="Oldeschulte D.L."/>
            <person name="Halley Y.A."/>
            <person name="Bhattarai E.K."/>
            <person name="Brashear W.A."/>
            <person name="Hill J."/>
            <person name="Metz R.P."/>
            <person name="Johnson C.D."/>
            <person name="Rollins D."/>
            <person name="Peterson M.J."/>
            <person name="Bickhart D.M."/>
            <person name="Decker J.E."/>
            <person name="Seabury C.M."/>
        </authorList>
    </citation>
    <scope>NUCLEOTIDE SEQUENCE [LARGE SCALE GENOMIC DNA]</scope>
    <source>
        <strain evidence="2 3">Texas</strain>
        <tissue evidence="2">Leg muscle</tissue>
    </source>
</reference>
<organism evidence="2 3">
    <name type="scientific">Callipepla squamata</name>
    <name type="common">Scaled quail</name>
    <dbReference type="NCBI Taxonomy" id="9009"/>
    <lineage>
        <taxon>Eukaryota</taxon>
        <taxon>Metazoa</taxon>
        <taxon>Chordata</taxon>
        <taxon>Craniata</taxon>
        <taxon>Vertebrata</taxon>
        <taxon>Euteleostomi</taxon>
        <taxon>Archelosauria</taxon>
        <taxon>Archosauria</taxon>
        <taxon>Dinosauria</taxon>
        <taxon>Saurischia</taxon>
        <taxon>Theropoda</taxon>
        <taxon>Coelurosauria</taxon>
        <taxon>Aves</taxon>
        <taxon>Neognathae</taxon>
        <taxon>Galloanserae</taxon>
        <taxon>Galliformes</taxon>
        <taxon>Odontophoridae</taxon>
        <taxon>Callipepla</taxon>
    </lineage>
</organism>
<dbReference type="OrthoDB" id="9899013at2759"/>
<evidence type="ECO:0000313" key="3">
    <source>
        <dbReference type="Proteomes" id="UP000198323"/>
    </source>
</evidence>
<dbReference type="Gene3D" id="2.60.40.10">
    <property type="entry name" value="Immunoglobulins"/>
    <property type="match status" value="1"/>
</dbReference>
<dbReference type="InterPro" id="IPR036179">
    <property type="entry name" value="Ig-like_dom_sf"/>
</dbReference>
<dbReference type="GO" id="GO:0016020">
    <property type="term" value="C:membrane"/>
    <property type="evidence" value="ECO:0007669"/>
    <property type="project" value="InterPro"/>
</dbReference>
<dbReference type="SMART" id="SM00409">
    <property type="entry name" value="IG"/>
    <property type="match status" value="1"/>
</dbReference>
<dbReference type="SUPFAM" id="SSF48726">
    <property type="entry name" value="Immunoglobulin"/>
    <property type="match status" value="1"/>
</dbReference>
<dbReference type="STRING" id="9009.A0A226MIG8"/>
<accession>A0A226MIG8</accession>
<dbReference type="PANTHER" id="PTHR15343">
    <property type="entry name" value="CD7"/>
    <property type="match status" value="1"/>
</dbReference>
<dbReference type="GO" id="GO:0002250">
    <property type="term" value="P:adaptive immune response"/>
    <property type="evidence" value="ECO:0007669"/>
    <property type="project" value="InterPro"/>
</dbReference>
<gene>
    <name evidence="2" type="ORF">ASZ78_005970</name>
</gene>
<evidence type="ECO:0000313" key="2">
    <source>
        <dbReference type="EMBL" id="OXB54998.1"/>
    </source>
</evidence>
<dbReference type="EMBL" id="MCFN01000821">
    <property type="protein sequence ID" value="OXB54998.1"/>
    <property type="molecule type" value="Genomic_DNA"/>
</dbReference>
<dbReference type="CDD" id="cd00099">
    <property type="entry name" value="IgV"/>
    <property type="match status" value="1"/>
</dbReference>
<dbReference type="AlphaFoldDB" id="A0A226MIG8"/>
<name>A0A226MIG8_CALSU</name>
<dbReference type="InterPro" id="IPR013783">
    <property type="entry name" value="Ig-like_fold"/>
</dbReference>
<dbReference type="Proteomes" id="UP000198323">
    <property type="component" value="Unassembled WGS sequence"/>
</dbReference>
<dbReference type="InterPro" id="IPR003599">
    <property type="entry name" value="Ig_sub"/>
</dbReference>
<sequence>MIISKAKTNGVIDQSPLSVIAQQGESINITCTLESAHEEIIFFKAHIQLEKLLHASSQKAVTISHAFANRLEFSNQEKELVITLHNLQKNDTDMYVCAAVLKNSLTMSESGTMVLVEGTVCLIRNN</sequence>
<keyword evidence="3" id="KW-1185">Reference proteome</keyword>
<dbReference type="InterPro" id="IPR013106">
    <property type="entry name" value="Ig_V-set"/>
</dbReference>
<feature type="domain" description="Immunoglobulin" evidence="1">
    <location>
        <begin position="16"/>
        <end position="117"/>
    </location>
</feature>
<evidence type="ECO:0000259" key="1">
    <source>
        <dbReference type="SMART" id="SM00409"/>
    </source>
</evidence>